<accession>A0A9N7QQL5</accession>
<evidence type="ECO:0000313" key="1">
    <source>
        <dbReference type="EMBL" id="BDN83694.1"/>
    </source>
</evidence>
<dbReference type="Proteomes" id="UP001058626">
    <property type="component" value="Chromosome"/>
</dbReference>
<organism evidence="1 2">
    <name type="scientific">Mycobacterium pseudoshottsii</name>
    <dbReference type="NCBI Taxonomy" id="265949"/>
    <lineage>
        <taxon>Bacteria</taxon>
        <taxon>Bacillati</taxon>
        <taxon>Actinomycetota</taxon>
        <taxon>Actinomycetes</taxon>
        <taxon>Mycobacteriales</taxon>
        <taxon>Mycobacteriaceae</taxon>
        <taxon>Mycobacterium</taxon>
        <taxon>Mycobacterium ulcerans group</taxon>
    </lineage>
</organism>
<sequence>MGAQNAGTARLRTPHRPVKALQELLRRGAPGHTLPMESATIWRGNMPLPRLRRAAAGLVTWVATIALAPPALADPIDPIPGNGFFLVGPDIATGLYHTVRSASDWTVWINNVPTQDSMCVWFTYSTPDANKDHVVETNISVGPMYANINSTVKAFESQNCQPWTRVT</sequence>
<name>A0A9N7QQL5_9MYCO</name>
<gene>
    <name evidence="1" type="ORF">NJB1907Z4_C39090</name>
</gene>
<keyword evidence="2" id="KW-1185">Reference proteome</keyword>
<evidence type="ECO:0000313" key="2">
    <source>
        <dbReference type="Proteomes" id="UP001058626"/>
    </source>
</evidence>
<reference evidence="1" key="1">
    <citation type="submission" date="2022-06" db="EMBL/GenBank/DDBJ databases">
        <title>Complete genome sequence of Mycobacterium pseudoshottsii NJB1907-Z4.</title>
        <authorList>
            <person name="Komine T."/>
            <person name="Fukano H."/>
            <person name="Wada S."/>
        </authorList>
    </citation>
    <scope>NUCLEOTIDE SEQUENCE</scope>
    <source>
        <strain evidence="1">NJB1907-Z4</strain>
    </source>
</reference>
<dbReference type="AlphaFoldDB" id="A0A9N7QQL5"/>
<dbReference type="EMBL" id="AP026367">
    <property type="protein sequence ID" value="BDN83694.1"/>
    <property type="molecule type" value="Genomic_DNA"/>
</dbReference>
<proteinExistence type="predicted"/>
<protein>
    <submittedName>
        <fullName evidence="1">Uncharacterized protein</fullName>
    </submittedName>
</protein>